<dbReference type="AlphaFoldDB" id="A0A3B3S594"/>
<evidence type="ECO:0000256" key="3">
    <source>
        <dbReference type="SAM" id="SignalP"/>
    </source>
</evidence>
<protein>
    <submittedName>
        <fullName evidence="5">Protein O-glucosyltransferase 1</fullName>
    </submittedName>
</protein>
<dbReference type="Proteomes" id="UP000261540">
    <property type="component" value="Unplaced"/>
</dbReference>
<dbReference type="GO" id="GO:0012505">
    <property type="term" value="C:endomembrane system"/>
    <property type="evidence" value="ECO:0007669"/>
    <property type="project" value="TreeGrafter"/>
</dbReference>
<comment type="similarity">
    <text evidence="1">Belongs to the glycosyltransferase 90 family.</text>
</comment>
<dbReference type="GO" id="GO:0035251">
    <property type="term" value="F:UDP-glucosyltransferase activity"/>
    <property type="evidence" value="ECO:0007669"/>
    <property type="project" value="TreeGrafter"/>
</dbReference>
<dbReference type="GeneTree" id="ENSGT00940000158283"/>
<evidence type="ECO:0000313" key="6">
    <source>
        <dbReference type="Proteomes" id="UP000261540"/>
    </source>
</evidence>
<evidence type="ECO:0000259" key="4">
    <source>
        <dbReference type="SMART" id="SM00672"/>
    </source>
</evidence>
<dbReference type="Ensembl" id="ENSPKIT00000006072.1">
    <property type="protein sequence ID" value="ENSPKIP00000025340.1"/>
    <property type="gene ID" value="ENSPKIG00000008240.1"/>
</dbReference>
<evidence type="ECO:0000313" key="5">
    <source>
        <dbReference type="Ensembl" id="ENSPKIP00000025340.1"/>
    </source>
</evidence>
<dbReference type="PANTHER" id="PTHR12203">
    <property type="entry name" value="KDEL LYS-ASP-GLU-LEU CONTAINING - RELATED"/>
    <property type="match status" value="1"/>
</dbReference>
<dbReference type="RefSeq" id="XP_023662567.1">
    <property type="nucleotide sequence ID" value="XM_023806799.2"/>
</dbReference>
<keyword evidence="3" id="KW-0732">Signal</keyword>
<evidence type="ECO:0000256" key="1">
    <source>
        <dbReference type="ARBA" id="ARBA00010118"/>
    </source>
</evidence>
<dbReference type="SMART" id="SM00672">
    <property type="entry name" value="CAP10"/>
    <property type="match status" value="1"/>
</dbReference>
<sequence length="397" mass="47036">MRSDTMRKMEPHWILLPFFILHFCCAGIRAAETGGRWKNYLDKITEATRSYKPCNPQNCSCHLRVLENDLHPFRDGISEEVFQETVQRAVGTHYQVIGKKLFREQSCMFPARCSGVEHFILQVIDHLPDMEMVINVRDYPHVRHWMHPVLPVMSFSKTRDFHDIMYPAWTFWEGGPAVWPIYPTGLGRWDLMREELERSSAQWQWKEKESKGFFRGSRTSPERDPLILLSREDPQLVDAEYTKNQAWKSEKDTLGKPPAKEIPLVDHCRYKYLFNFRGVAASFRFKHLFLCGSLVLHVGDDWLEFFYPQLKPWVHYIPVKQDLSDVRELLQFVKENNDVAYHVAKRGQQFIQDHLDMEDVSCYWEKLLTEFGRLLKYKPKRNAAYDQIFSKTIHTEL</sequence>
<feature type="domain" description="Glycosyl transferase CAP10" evidence="4">
    <location>
        <begin position="126"/>
        <end position="378"/>
    </location>
</feature>
<dbReference type="GO" id="GO:0006493">
    <property type="term" value="P:protein O-linked glycosylation"/>
    <property type="evidence" value="ECO:0007669"/>
    <property type="project" value="TreeGrafter"/>
</dbReference>
<reference evidence="5" key="2">
    <citation type="submission" date="2025-09" db="UniProtKB">
        <authorList>
            <consortium name="Ensembl"/>
        </authorList>
    </citation>
    <scope>IDENTIFICATION</scope>
</reference>
<dbReference type="OrthoDB" id="202415at2759"/>
<dbReference type="PANTHER" id="PTHR12203:SF35">
    <property type="entry name" value="PROTEIN O-GLUCOSYLTRANSFERASE 1"/>
    <property type="match status" value="1"/>
</dbReference>
<accession>A0A3B3S594</accession>
<dbReference type="GO" id="GO:0045747">
    <property type="term" value="P:positive regulation of Notch signaling pathway"/>
    <property type="evidence" value="ECO:0007669"/>
    <property type="project" value="TreeGrafter"/>
</dbReference>
<dbReference type="GeneID" id="111841189"/>
<name>A0A3B3S594_9TELE</name>
<keyword evidence="6" id="KW-1185">Reference proteome</keyword>
<dbReference type="STRING" id="1676925.ENSPKIP00000025340"/>
<organism evidence="5 6">
    <name type="scientific">Paramormyrops kingsleyae</name>
    <dbReference type="NCBI Taxonomy" id="1676925"/>
    <lineage>
        <taxon>Eukaryota</taxon>
        <taxon>Metazoa</taxon>
        <taxon>Chordata</taxon>
        <taxon>Craniata</taxon>
        <taxon>Vertebrata</taxon>
        <taxon>Euteleostomi</taxon>
        <taxon>Actinopterygii</taxon>
        <taxon>Neopterygii</taxon>
        <taxon>Teleostei</taxon>
        <taxon>Osteoglossocephala</taxon>
        <taxon>Osteoglossomorpha</taxon>
        <taxon>Osteoglossiformes</taxon>
        <taxon>Mormyridae</taxon>
        <taxon>Paramormyrops</taxon>
    </lineage>
</organism>
<proteinExistence type="inferred from homology"/>
<keyword evidence="2" id="KW-0808">Transferase</keyword>
<dbReference type="GO" id="GO:0035252">
    <property type="term" value="F:UDP-xylosyltransferase activity"/>
    <property type="evidence" value="ECO:0007669"/>
    <property type="project" value="TreeGrafter"/>
</dbReference>
<dbReference type="KEGG" id="pki:111841189"/>
<dbReference type="InterPro" id="IPR006598">
    <property type="entry name" value="CAP10"/>
</dbReference>
<feature type="signal peptide" evidence="3">
    <location>
        <begin position="1"/>
        <end position="30"/>
    </location>
</feature>
<feature type="chain" id="PRO_5017475016" evidence="3">
    <location>
        <begin position="31"/>
        <end position="397"/>
    </location>
</feature>
<reference evidence="5" key="1">
    <citation type="submission" date="2025-08" db="UniProtKB">
        <authorList>
            <consortium name="Ensembl"/>
        </authorList>
    </citation>
    <scope>IDENTIFICATION</scope>
</reference>
<dbReference type="Pfam" id="PF05686">
    <property type="entry name" value="Glyco_transf_90"/>
    <property type="match status" value="1"/>
</dbReference>
<evidence type="ECO:0000256" key="2">
    <source>
        <dbReference type="ARBA" id="ARBA00022679"/>
    </source>
</evidence>
<dbReference type="InterPro" id="IPR051091">
    <property type="entry name" value="O-Glucosyltr/Glycosyltrsf_90"/>
</dbReference>
<dbReference type="CTD" id="56983"/>